<feature type="transmembrane region" description="Helical" evidence="1">
    <location>
        <begin position="472"/>
        <end position="491"/>
    </location>
</feature>
<evidence type="ECO:0000313" key="3">
    <source>
        <dbReference type="Proteomes" id="UP000347383"/>
    </source>
</evidence>
<keyword evidence="1" id="KW-0472">Membrane</keyword>
<proteinExistence type="predicted"/>
<feature type="transmembrane region" description="Helical" evidence="1">
    <location>
        <begin position="174"/>
        <end position="193"/>
    </location>
</feature>
<feature type="transmembrane region" description="Helical" evidence="1">
    <location>
        <begin position="394"/>
        <end position="415"/>
    </location>
</feature>
<dbReference type="EMBL" id="CP033165">
    <property type="protein sequence ID" value="QGH01823.1"/>
    <property type="molecule type" value="Genomic_DNA"/>
</dbReference>
<keyword evidence="1" id="KW-1133">Transmembrane helix</keyword>
<feature type="transmembrane region" description="Helical" evidence="1">
    <location>
        <begin position="32"/>
        <end position="52"/>
    </location>
</feature>
<feature type="transmembrane region" description="Helical" evidence="1">
    <location>
        <begin position="368"/>
        <end position="388"/>
    </location>
</feature>
<evidence type="ECO:0000256" key="1">
    <source>
        <dbReference type="SAM" id="Phobius"/>
    </source>
</evidence>
<gene>
    <name evidence="2" type="ORF">EA457_04300</name>
</gene>
<name>A0A9X7S3P2_STRDY</name>
<keyword evidence="1" id="KW-0812">Transmembrane</keyword>
<feature type="transmembrane region" description="Helical" evidence="1">
    <location>
        <begin position="256"/>
        <end position="281"/>
    </location>
</feature>
<organism evidence="2 3">
    <name type="scientific">Streptococcus dysgalactiae subsp. dysgalactiae</name>
    <dbReference type="NCBI Taxonomy" id="99822"/>
    <lineage>
        <taxon>Bacteria</taxon>
        <taxon>Bacillati</taxon>
        <taxon>Bacillota</taxon>
        <taxon>Bacilli</taxon>
        <taxon>Lactobacillales</taxon>
        <taxon>Streptococcaceae</taxon>
        <taxon>Streptococcus</taxon>
    </lineage>
</organism>
<accession>A0A9X7S3P2</accession>
<dbReference type="Proteomes" id="UP000347383">
    <property type="component" value="Chromosome"/>
</dbReference>
<feature type="transmembrane region" description="Helical" evidence="1">
    <location>
        <begin position="226"/>
        <end position="244"/>
    </location>
</feature>
<evidence type="ECO:0000313" key="2">
    <source>
        <dbReference type="EMBL" id="QGH01823.1"/>
    </source>
</evidence>
<dbReference type="Pfam" id="PF09913">
    <property type="entry name" value="DUF2142"/>
    <property type="match status" value="1"/>
</dbReference>
<dbReference type="AlphaFoldDB" id="A0A9X7S3P2"/>
<sequence>MMKTSLSKIMLCLMGIFIVVFSQLTLPKLFEFQFGGRFLCVLIAVCLCLLVMNVKQKNVLARNAFLMIAILGTAISLIKPVQYSLDEDSHLIHTIGLSDSFVFKYSKEDLADYKLVYRHDGIRNQAHFKGTDYWLTVKHKPTKVKGKTIGFDNPAFLPGAIGWNLGRLVSKKVFVSYYLGRIVNVLAYALLVFIAIKLSLVYKSTLYFMGTLPSAVYIISGFHYDYLYYGASLILIALLTNILAEKKKITHFNALAFQGLCLLFAFAKFPFILIGSLILVLPKRYYETTKTRWGASVMFVIMMVISLIYTGIIKVMPMAGSLTGTSPGLLYFIKHPLPIIRTLINIPHVIIDNFIGHPLQYVSHQSSLLIALNMIIFIVVLFICSTQWRYKLPLWFQIYTGALFLGIASLMIFAITGDPRVYHEGDILIGGVQGRYYYFMITMVPVFLGYWITSKFDILPFTEREEGQFQTVLQYMVVYLNIFTIAVGLYTQI</sequence>
<feature type="transmembrane region" description="Helical" evidence="1">
    <location>
        <begin position="436"/>
        <end position="452"/>
    </location>
</feature>
<dbReference type="InterPro" id="IPR018674">
    <property type="entry name" value="DUF2142_membrane"/>
</dbReference>
<feature type="transmembrane region" description="Helical" evidence="1">
    <location>
        <begin position="293"/>
        <end position="312"/>
    </location>
</feature>
<reference evidence="2 3" key="1">
    <citation type="submission" date="2018-10" db="EMBL/GenBank/DDBJ databases">
        <title>Comparative Genomics Analysis of the Streptococcus dysgalactiae subspecies dysgalactiae.</title>
        <authorList>
            <person name="Koh T.H."/>
            <person name="Abdul Rahman N."/>
            <person name="Sessions O.M."/>
        </authorList>
    </citation>
    <scope>NUCLEOTIDE SEQUENCE [LARGE SCALE GENOMIC DNA]</scope>
    <source>
        <strain evidence="2 3">DB60705-15</strain>
    </source>
</reference>
<protein>
    <submittedName>
        <fullName evidence="2">DUF2142 domain-containing protein</fullName>
    </submittedName>
</protein>